<gene>
    <name evidence="1" type="ORF">RDV89_02085</name>
</gene>
<protein>
    <submittedName>
        <fullName evidence="1">Uncharacterized protein</fullName>
    </submittedName>
</protein>
<evidence type="ECO:0000313" key="2">
    <source>
        <dbReference type="Proteomes" id="UP001268542"/>
    </source>
</evidence>
<sequence>MVADTVIAEALAELAGVRHSRAAAVDLVPKVAGLCVLFVDSQAWLDLSLEPAFDDQ</sequence>
<name>A0ABU3PRI7_9ACTN</name>
<comment type="caution">
    <text evidence="1">The sequence shown here is derived from an EMBL/GenBank/DDBJ whole genome shotgun (WGS) entry which is preliminary data.</text>
</comment>
<accession>A0ABU3PRI7</accession>
<reference evidence="1 2" key="1">
    <citation type="submission" date="2023-08" db="EMBL/GenBank/DDBJ databases">
        <title>Nocardioides seae sp. nov., a bacterium isolated from a soil.</title>
        <authorList>
            <person name="Wang X."/>
        </authorList>
    </citation>
    <scope>NUCLEOTIDE SEQUENCE [LARGE SCALE GENOMIC DNA]</scope>
    <source>
        <strain evidence="1 2">YZH12</strain>
    </source>
</reference>
<dbReference type="Proteomes" id="UP001268542">
    <property type="component" value="Unassembled WGS sequence"/>
</dbReference>
<proteinExistence type="predicted"/>
<dbReference type="RefSeq" id="WP_315730879.1">
    <property type="nucleotide sequence ID" value="NZ_JAVYII010000001.1"/>
</dbReference>
<organism evidence="1 2">
    <name type="scientific">Nocardioides imazamoxiresistens</name>
    <dbReference type="NCBI Taxonomy" id="3231893"/>
    <lineage>
        <taxon>Bacteria</taxon>
        <taxon>Bacillati</taxon>
        <taxon>Actinomycetota</taxon>
        <taxon>Actinomycetes</taxon>
        <taxon>Propionibacteriales</taxon>
        <taxon>Nocardioidaceae</taxon>
        <taxon>Nocardioides</taxon>
    </lineage>
</organism>
<evidence type="ECO:0000313" key="1">
    <source>
        <dbReference type="EMBL" id="MDT9591841.1"/>
    </source>
</evidence>
<keyword evidence="2" id="KW-1185">Reference proteome</keyword>
<dbReference type="EMBL" id="JAVYII010000001">
    <property type="protein sequence ID" value="MDT9591841.1"/>
    <property type="molecule type" value="Genomic_DNA"/>
</dbReference>